<feature type="region of interest" description="Disordered" evidence="7">
    <location>
        <begin position="259"/>
        <end position="290"/>
    </location>
</feature>
<evidence type="ECO:0000256" key="7">
    <source>
        <dbReference type="SAM" id="MobiDB-lite"/>
    </source>
</evidence>
<feature type="compositionally biased region" description="Basic and acidic residues" evidence="7">
    <location>
        <begin position="259"/>
        <end position="268"/>
    </location>
</feature>
<dbReference type="InterPro" id="IPR021109">
    <property type="entry name" value="Peptidase_aspartic_dom_sf"/>
</dbReference>
<evidence type="ECO:0000256" key="1">
    <source>
        <dbReference type="ARBA" id="ARBA00022679"/>
    </source>
</evidence>
<dbReference type="Pfam" id="PF03732">
    <property type="entry name" value="Retrotrans_gag"/>
    <property type="match status" value="1"/>
</dbReference>
<dbReference type="InterPro" id="IPR050951">
    <property type="entry name" value="Retrovirus_Pol_polyprotein"/>
</dbReference>
<dbReference type="Gene3D" id="2.40.70.10">
    <property type="entry name" value="Acid Proteases"/>
    <property type="match status" value="1"/>
</dbReference>
<sequence length="1339" mass="153787">MIPDTWGRTYDSRLHLVTELTCQSVYPDGNRSTASDVTNQVLDHPLTLTLEFGPGVTPGARLTCVVSLCVGNIPHRWPEGDKEKDKGKGLAEVEEEDLLKRSYKEVLRSPFMRRIIEFSAPSHRIPANLKIYDGSTDPDDHITRFVGAADQGEWEMPVWCRMFQQTLDGPARGWFDRMPNGCINSWADMREKFTERFALRRKCSKDPTKVSKIIWRANETLPEFKERWTKEMGYIQGVPEVMQISAFMSNSKCPKLARRFSDQGEHPKKGQGTSYKGSRPSRIKQGGGPLRVDGYNAYNQRDHYQLYVSPRQPGRRYENRRFKSRRQEVNQIGLEALVKRPNEILATEPQLQLPLCPPMIGTPNKDNLDRYCDYHREKGHYTNFCYQLKRQLEAALESRKLNHFVKDLGRDEDWMNVPITFPPIQSDDVFDEPLILEAEVEGYLVRRVFVDQGAAVQVMFEHCFRNLPSTVQARLTQTQTELVGFSEEQLLLAGKIELEVMFGSEGLCRRAMMKFTVVQASSPYNIILGRTEMRELRAIPSITHAMMKFPTPRGIATLVPRAIAIFQSYRKQLINLLGNNQEVFALQPSDMAGVPRRIIQHSLNVNMSIIPMAHKRRILGSEKSKAVMKEVEEWIKFGIVRPVHYPTWIPNPVLVIKTDDTWRMCIDFKNVNSACPKNYYPLPEIDLKIEVVMGFPFKCFLDAYKGYHHIQMSKEEEEEEKTAFYTDQWTYCYTKMSFGLKNARKNEKRNDYGHSGNLRKLKEGQYEIKSEELLIGVKEGKFLGYMVTSEGIRANPKKMKAVADMQSPKTLKEMQRLSGKLAPLNHFLSKSAERALPFFETLKNDAVSGVLMADRREKQTPIRYISQTLHEAERNYAPLEKMALCLLHCPEDYEDTLKPIPSSLKGAGVGLILIDPARIEYTYVGRLNIASTNNEAEYEALLAGLRIAKKMEVTALKVKVDSKLVACQLKGEFVASSEGMAKYLAKAKELTALFRKFSIENVLHNQNQKADVLSKLASVAFNHLTKEVLVEVLNENFVDAEEANYIIREVHEGACRMHPRARSVVAKIMRQGYYWPSMHRDTKEVIDKCDSCQIHVPVLKLPKIRLTSVMAPWPFYQRGLDILGPLPKGPRKLKFIIVAIDYFTKWMEAKPLAKITGKEVKKFVWENSVCRFGLPRVIVTDNGTQLVNDSFKSWCEKWKIKKMNIAISRPQANGLVEGASQPTYRIIQFNEARNKEEMRLNLDLIQERMETEAIREAKYKKGGTILQQTGPTCVFQGRRLRDRRNEASLVENLGKLGLNWEGPYRVVEAYDNGSYKLCDMNDREIPRTWHAINLWNCFM</sequence>
<evidence type="ECO:0000256" key="6">
    <source>
        <dbReference type="ARBA" id="ARBA00022918"/>
    </source>
</evidence>
<reference evidence="9" key="1">
    <citation type="journal article" date="2019" name="Sci. Rep.">
        <title>Draft genome of Tanacetum cinerariifolium, the natural source of mosquito coil.</title>
        <authorList>
            <person name="Yamashiro T."/>
            <person name="Shiraishi A."/>
            <person name="Satake H."/>
            <person name="Nakayama K."/>
        </authorList>
    </citation>
    <scope>NUCLEOTIDE SEQUENCE</scope>
</reference>
<dbReference type="CDD" id="cd01647">
    <property type="entry name" value="RT_LTR"/>
    <property type="match status" value="1"/>
</dbReference>
<accession>A0A6L2K7G8</accession>
<evidence type="ECO:0000313" key="9">
    <source>
        <dbReference type="EMBL" id="GEU45333.1"/>
    </source>
</evidence>
<dbReference type="Gene3D" id="3.30.420.10">
    <property type="entry name" value="Ribonuclease H-like superfamily/Ribonuclease H"/>
    <property type="match status" value="2"/>
</dbReference>
<dbReference type="GO" id="GO:0004523">
    <property type="term" value="F:RNA-DNA hybrid ribonuclease activity"/>
    <property type="evidence" value="ECO:0007669"/>
    <property type="project" value="InterPro"/>
</dbReference>
<evidence type="ECO:0000256" key="3">
    <source>
        <dbReference type="ARBA" id="ARBA00022722"/>
    </source>
</evidence>
<dbReference type="CDD" id="cd09279">
    <property type="entry name" value="RNase_HI_like"/>
    <property type="match status" value="1"/>
</dbReference>
<dbReference type="SUPFAM" id="SSF53098">
    <property type="entry name" value="Ribonuclease H-like"/>
    <property type="match status" value="2"/>
</dbReference>
<dbReference type="InterPro" id="IPR043502">
    <property type="entry name" value="DNA/RNA_pol_sf"/>
</dbReference>
<evidence type="ECO:0000256" key="2">
    <source>
        <dbReference type="ARBA" id="ARBA00022695"/>
    </source>
</evidence>
<evidence type="ECO:0000256" key="5">
    <source>
        <dbReference type="ARBA" id="ARBA00022801"/>
    </source>
</evidence>
<dbReference type="InterPro" id="IPR001584">
    <property type="entry name" value="Integrase_cat-core"/>
</dbReference>
<dbReference type="InterPro" id="IPR005162">
    <property type="entry name" value="Retrotrans_gag_dom"/>
</dbReference>
<keyword evidence="5" id="KW-0378">Hydrolase</keyword>
<evidence type="ECO:0000256" key="4">
    <source>
        <dbReference type="ARBA" id="ARBA00022759"/>
    </source>
</evidence>
<dbReference type="Pfam" id="PF17921">
    <property type="entry name" value="Integrase_H2C2"/>
    <property type="match status" value="1"/>
</dbReference>
<dbReference type="EMBL" id="BKCJ010001971">
    <property type="protein sequence ID" value="GEU45333.1"/>
    <property type="molecule type" value="Genomic_DNA"/>
</dbReference>
<keyword evidence="1" id="KW-0808">Transferase</keyword>
<comment type="caution">
    <text evidence="9">The sequence shown here is derived from an EMBL/GenBank/DDBJ whole genome shotgun (WGS) entry which is preliminary data.</text>
</comment>
<dbReference type="InterPro" id="IPR012337">
    <property type="entry name" value="RNaseH-like_sf"/>
</dbReference>
<dbReference type="InterPro" id="IPR041373">
    <property type="entry name" value="RT_RNaseH"/>
</dbReference>
<dbReference type="InterPro" id="IPR036397">
    <property type="entry name" value="RNaseH_sf"/>
</dbReference>
<keyword evidence="2" id="KW-0548">Nucleotidyltransferase</keyword>
<protein>
    <recommendedName>
        <fullName evidence="8">Integrase catalytic domain-containing protein</fullName>
    </recommendedName>
</protein>
<dbReference type="Pfam" id="PF00665">
    <property type="entry name" value="rve"/>
    <property type="match status" value="1"/>
</dbReference>
<dbReference type="Pfam" id="PF13456">
    <property type="entry name" value="RVT_3"/>
    <property type="match status" value="1"/>
</dbReference>
<name>A0A6L2K7G8_TANCI</name>
<organism evidence="9">
    <name type="scientific">Tanacetum cinerariifolium</name>
    <name type="common">Dalmatian daisy</name>
    <name type="synonym">Chrysanthemum cinerariifolium</name>
    <dbReference type="NCBI Taxonomy" id="118510"/>
    <lineage>
        <taxon>Eukaryota</taxon>
        <taxon>Viridiplantae</taxon>
        <taxon>Streptophyta</taxon>
        <taxon>Embryophyta</taxon>
        <taxon>Tracheophyta</taxon>
        <taxon>Spermatophyta</taxon>
        <taxon>Magnoliopsida</taxon>
        <taxon>eudicotyledons</taxon>
        <taxon>Gunneridae</taxon>
        <taxon>Pentapetalae</taxon>
        <taxon>asterids</taxon>
        <taxon>campanulids</taxon>
        <taxon>Asterales</taxon>
        <taxon>Asteraceae</taxon>
        <taxon>Asteroideae</taxon>
        <taxon>Anthemideae</taxon>
        <taxon>Anthemidinae</taxon>
        <taxon>Tanacetum</taxon>
    </lineage>
</organism>
<proteinExistence type="predicted"/>
<dbReference type="GO" id="GO:0003676">
    <property type="term" value="F:nucleic acid binding"/>
    <property type="evidence" value="ECO:0007669"/>
    <property type="project" value="InterPro"/>
</dbReference>
<dbReference type="Gene3D" id="3.10.10.10">
    <property type="entry name" value="HIV Type 1 Reverse Transcriptase, subunit A, domain 1"/>
    <property type="match status" value="1"/>
</dbReference>
<dbReference type="GO" id="GO:0003964">
    <property type="term" value="F:RNA-directed DNA polymerase activity"/>
    <property type="evidence" value="ECO:0007669"/>
    <property type="project" value="UniProtKB-KW"/>
</dbReference>
<dbReference type="PANTHER" id="PTHR37984">
    <property type="entry name" value="PROTEIN CBG26694"/>
    <property type="match status" value="1"/>
</dbReference>
<dbReference type="PANTHER" id="PTHR37984:SF5">
    <property type="entry name" value="PROTEIN NYNRIN-LIKE"/>
    <property type="match status" value="1"/>
</dbReference>
<feature type="domain" description="Integrase catalytic" evidence="8">
    <location>
        <begin position="1110"/>
        <end position="1279"/>
    </location>
</feature>
<dbReference type="PROSITE" id="PS50994">
    <property type="entry name" value="INTEGRASE"/>
    <property type="match status" value="1"/>
</dbReference>
<gene>
    <name evidence="9" type="ORF">Tci_017311</name>
</gene>
<keyword evidence="6" id="KW-0695">RNA-directed DNA polymerase</keyword>
<dbReference type="SUPFAM" id="SSF56672">
    <property type="entry name" value="DNA/RNA polymerases"/>
    <property type="match status" value="1"/>
</dbReference>
<keyword evidence="3" id="KW-0540">Nuclease</keyword>
<dbReference type="InterPro" id="IPR002156">
    <property type="entry name" value="RNaseH_domain"/>
</dbReference>
<dbReference type="Pfam" id="PF17917">
    <property type="entry name" value="RT_RNaseH"/>
    <property type="match status" value="1"/>
</dbReference>
<dbReference type="GO" id="GO:0015074">
    <property type="term" value="P:DNA integration"/>
    <property type="evidence" value="ECO:0007669"/>
    <property type="project" value="InterPro"/>
</dbReference>
<keyword evidence="4" id="KW-0255">Endonuclease</keyword>
<evidence type="ECO:0000259" key="8">
    <source>
        <dbReference type="PROSITE" id="PS50994"/>
    </source>
</evidence>
<dbReference type="InterPro" id="IPR041588">
    <property type="entry name" value="Integrase_H2C2"/>
</dbReference>